<dbReference type="Gene3D" id="2.40.70.10">
    <property type="entry name" value="Acid Proteases"/>
    <property type="match status" value="2"/>
</dbReference>
<keyword evidence="8" id="KW-1185">Reference proteome</keyword>
<gene>
    <name evidence="7" type="ORF">BDU57DRAFT_523596</name>
</gene>
<dbReference type="Pfam" id="PF00026">
    <property type="entry name" value="Asp"/>
    <property type="match status" value="1"/>
</dbReference>
<evidence type="ECO:0000256" key="1">
    <source>
        <dbReference type="ARBA" id="ARBA00007447"/>
    </source>
</evidence>
<accession>A0A6A5QBI0</accession>
<dbReference type="InterPro" id="IPR001969">
    <property type="entry name" value="Aspartic_peptidase_AS"/>
</dbReference>
<feature type="active site" evidence="3">
    <location>
        <position position="302"/>
    </location>
</feature>
<comment type="similarity">
    <text evidence="1 4">Belongs to the peptidase A1 family.</text>
</comment>
<sequence length="426" mass="46573">MHMLGLLIFLTLNLSARTQASGSIAARGYVTENVLELTVNNYSANSIRKRDLPPAVTQEELYLVEDGFYTVLVKLGSKQFGLHVDTGAVPTWVATHAFQCLDSELVRHPKAKCAMGPLFNPHYSTTLQPQPGMVDFEIAFKDGYFARGKYVQEELSIGGLSSFKKPHSTVDQIIGLGQQVHWDGHRVSSGTLGLGFSSQLNTWSFLHTLFQETSIEPIFSLALYRSTSNTDPLGGYLAFGGIPDVPTDTTWASTPIISPLPDAPDGYTITVDGFDITLPSGLSSTHTPGGRYISSPHKMIVDSGTTKLLLPVEVAEYIASLFDPRALYYPPEKEYHVSCTATRPRVGIKIAGISYFISDADLLIPTPRLGENVCVLQVNPVNGNALFLGQTWLKNVVVAFDFRNEGDDMGRYTNGLLHVAERNGLN</sequence>
<dbReference type="PROSITE" id="PS51767">
    <property type="entry name" value="PEPTIDASE_A1"/>
    <property type="match status" value="1"/>
</dbReference>
<dbReference type="GO" id="GO:0004190">
    <property type="term" value="F:aspartic-type endopeptidase activity"/>
    <property type="evidence" value="ECO:0007669"/>
    <property type="project" value="UniProtKB-KW"/>
</dbReference>
<dbReference type="EMBL" id="ML979141">
    <property type="protein sequence ID" value="KAF1912188.1"/>
    <property type="molecule type" value="Genomic_DNA"/>
</dbReference>
<dbReference type="SUPFAM" id="SSF50630">
    <property type="entry name" value="Acid proteases"/>
    <property type="match status" value="1"/>
</dbReference>
<feature type="signal peptide" evidence="5">
    <location>
        <begin position="1"/>
        <end position="20"/>
    </location>
</feature>
<feature type="chain" id="PRO_5025464342" evidence="5">
    <location>
        <begin position="21"/>
        <end position="426"/>
    </location>
</feature>
<proteinExistence type="inferred from homology"/>
<evidence type="ECO:0000313" key="8">
    <source>
        <dbReference type="Proteomes" id="UP000800096"/>
    </source>
</evidence>
<feature type="domain" description="Peptidase A1" evidence="6">
    <location>
        <begin position="69"/>
        <end position="412"/>
    </location>
</feature>
<name>A0A6A5QBI0_AMPQU</name>
<keyword evidence="4" id="KW-0645">Protease</keyword>
<feature type="active site" evidence="3">
    <location>
        <position position="85"/>
    </location>
</feature>
<protein>
    <submittedName>
        <fullName evidence="7">Aspartic peptidase domain-containing protein</fullName>
    </submittedName>
</protein>
<dbReference type="CDD" id="cd05471">
    <property type="entry name" value="pepsin_like"/>
    <property type="match status" value="1"/>
</dbReference>
<keyword evidence="4" id="KW-0378">Hydrolase</keyword>
<dbReference type="AlphaFoldDB" id="A0A6A5QBI0"/>
<dbReference type="GO" id="GO:0000324">
    <property type="term" value="C:fungal-type vacuole"/>
    <property type="evidence" value="ECO:0007669"/>
    <property type="project" value="TreeGrafter"/>
</dbReference>
<evidence type="ECO:0000259" key="6">
    <source>
        <dbReference type="PROSITE" id="PS51767"/>
    </source>
</evidence>
<keyword evidence="2 4" id="KW-0064">Aspartyl protease</keyword>
<dbReference type="PANTHER" id="PTHR47966">
    <property type="entry name" value="BETA-SITE APP-CLEAVING ENZYME, ISOFORM A-RELATED"/>
    <property type="match status" value="1"/>
</dbReference>
<evidence type="ECO:0000256" key="5">
    <source>
        <dbReference type="SAM" id="SignalP"/>
    </source>
</evidence>
<dbReference type="InterPro" id="IPR034164">
    <property type="entry name" value="Pepsin-like_dom"/>
</dbReference>
<reference evidence="7" key="1">
    <citation type="journal article" date="2020" name="Stud. Mycol.">
        <title>101 Dothideomycetes genomes: a test case for predicting lifestyles and emergence of pathogens.</title>
        <authorList>
            <person name="Haridas S."/>
            <person name="Albert R."/>
            <person name="Binder M."/>
            <person name="Bloem J."/>
            <person name="Labutti K."/>
            <person name="Salamov A."/>
            <person name="Andreopoulos B."/>
            <person name="Baker S."/>
            <person name="Barry K."/>
            <person name="Bills G."/>
            <person name="Bluhm B."/>
            <person name="Cannon C."/>
            <person name="Castanera R."/>
            <person name="Culley D."/>
            <person name="Daum C."/>
            <person name="Ezra D."/>
            <person name="Gonzalez J."/>
            <person name="Henrissat B."/>
            <person name="Kuo A."/>
            <person name="Liang C."/>
            <person name="Lipzen A."/>
            <person name="Lutzoni F."/>
            <person name="Magnuson J."/>
            <person name="Mondo S."/>
            <person name="Nolan M."/>
            <person name="Ohm R."/>
            <person name="Pangilinan J."/>
            <person name="Park H.-J."/>
            <person name="Ramirez L."/>
            <person name="Alfaro M."/>
            <person name="Sun H."/>
            <person name="Tritt A."/>
            <person name="Yoshinaga Y."/>
            <person name="Zwiers L.-H."/>
            <person name="Turgeon B."/>
            <person name="Goodwin S."/>
            <person name="Spatafora J."/>
            <person name="Crous P."/>
            <person name="Grigoriev I."/>
        </authorList>
    </citation>
    <scope>NUCLEOTIDE SEQUENCE</scope>
    <source>
        <strain evidence="7">HMLAC05119</strain>
    </source>
</reference>
<dbReference type="OrthoDB" id="15189at2759"/>
<organism evidence="7 8">
    <name type="scientific">Ampelomyces quisqualis</name>
    <name type="common">Powdery mildew agent</name>
    <dbReference type="NCBI Taxonomy" id="50730"/>
    <lineage>
        <taxon>Eukaryota</taxon>
        <taxon>Fungi</taxon>
        <taxon>Dikarya</taxon>
        <taxon>Ascomycota</taxon>
        <taxon>Pezizomycotina</taxon>
        <taxon>Dothideomycetes</taxon>
        <taxon>Pleosporomycetidae</taxon>
        <taxon>Pleosporales</taxon>
        <taxon>Pleosporineae</taxon>
        <taxon>Phaeosphaeriaceae</taxon>
        <taxon>Ampelomyces</taxon>
    </lineage>
</organism>
<keyword evidence="5" id="KW-0732">Signal</keyword>
<dbReference type="InterPro" id="IPR033121">
    <property type="entry name" value="PEPTIDASE_A1"/>
</dbReference>
<dbReference type="PANTHER" id="PTHR47966:SF47">
    <property type="entry name" value="ENDOPEPTIDASE, PUTATIVE (AFU_ORTHOLOGUE AFUA_3G01220)-RELATED"/>
    <property type="match status" value="1"/>
</dbReference>
<evidence type="ECO:0000313" key="7">
    <source>
        <dbReference type="EMBL" id="KAF1912188.1"/>
    </source>
</evidence>
<evidence type="ECO:0000256" key="2">
    <source>
        <dbReference type="ARBA" id="ARBA00022750"/>
    </source>
</evidence>
<dbReference type="InterPro" id="IPR021109">
    <property type="entry name" value="Peptidase_aspartic_dom_sf"/>
</dbReference>
<dbReference type="Proteomes" id="UP000800096">
    <property type="component" value="Unassembled WGS sequence"/>
</dbReference>
<dbReference type="PRINTS" id="PR00792">
    <property type="entry name" value="PEPSIN"/>
</dbReference>
<dbReference type="InterPro" id="IPR001461">
    <property type="entry name" value="Aspartic_peptidase_A1"/>
</dbReference>
<evidence type="ECO:0000256" key="4">
    <source>
        <dbReference type="RuleBase" id="RU000454"/>
    </source>
</evidence>
<dbReference type="GO" id="GO:0006508">
    <property type="term" value="P:proteolysis"/>
    <property type="evidence" value="ECO:0007669"/>
    <property type="project" value="UniProtKB-KW"/>
</dbReference>
<evidence type="ECO:0000256" key="3">
    <source>
        <dbReference type="PIRSR" id="PIRSR601461-1"/>
    </source>
</evidence>
<dbReference type="PROSITE" id="PS00141">
    <property type="entry name" value="ASP_PROTEASE"/>
    <property type="match status" value="1"/>
</dbReference>